<organism evidence="1 2">
    <name type="scientific">Aspergillus oryzae</name>
    <name type="common">Yellow koji mold</name>
    <dbReference type="NCBI Taxonomy" id="5062"/>
    <lineage>
        <taxon>Eukaryota</taxon>
        <taxon>Fungi</taxon>
        <taxon>Dikarya</taxon>
        <taxon>Ascomycota</taxon>
        <taxon>Pezizomycotina</taxon>
        <taxon>Eurotiomycetes</taxon>
        <taxon>Eurotiomycetidae</taxon>
        <taxon>Eurotiales</taxon>
        <taxon>Aspergillaceae</taxon>
        <taxon>Aspergillus</taxon>
        <taxon>Aspergillus subgen. Circumdati</taxon>
    </lineage>
</organism>
<dbReference type="AlphaFoldDB" id="A0AAN4YE25"/>
<protein>
    <submittedName>
        <fullName evidence="1">Unnamed protein product</fullName>
    </submittedName>
</protein>
<evidence type="ECO:0000313" key="2">
    <source>
        <dbReference type="Proteomes" id="UP001165205"/>
    </source>
</evidence>
<comment type="caution">
    <text evidence="1">The sequence shown here is derived from an EMBL/GenBank/DDBJ whole genome shotgun (WGS) entry which is preliminary data.</text>
</comment>
<evidence type="ECO:0000313" key="1">
    <source>
        <dbReference type="EMBL" id="GMG24311.1"/>
    </source>
</evidence>
<gene>
    <name evidence="1" type="ORF">Aory04_000158200</name>
</gene>
<reference evidence="1" key="1">
    <citation type="submission" date="2023-04" db="EMBL/GenBank/DDBJ databases">
        <title>Aspergillus oryzae NBRC 4228.</title>
        <authorList>
            <person name="Ichikawa N."/>
            <person name="Sato H."/>
            <person name="Tonouchi N."/>
        </authorList>
    </citation>
    <scope>NUCLEOTIDE SEQUENCE</scope>
    <source>
        <strain evidence="1">NBRC 4228</strain>
    </source>
</reference>
<proteinExistence type="predicted"/>
<dbReference type="EMBL" id="BSYA01000010">
    <property type="protein sequence ID" value="GMG24311.1"/>
    <property type="molecule type" value="Genomic_DNA"/>
</dbReference>
<sequence length="265" mass="27901">MISTGLNLLGGMHLRDVERGIGPEVGGSNAEALINLILSLGTVVLDMAIFGLDIVGVEIGDGRDIGVSDLAVVALIVVIGENLPVEVAFHVPCVVEVVLIEVVVLEARLLIDSLEVVLPSYLWGRASIQVDPDEAVSVNVSVNGSEIAAVASLDISLVVFHDNEFVASGVILDPVARVGNAGLVGGEKPLAGEDRSSFKLVHSLGGVPGGGKSTDRRVLVVLRRRSGGTKEVPQERHCEDVFVIKIKTTREIQTLMVELCFGVCC</sequence>
<accession>A0AAN4YE25</accession>
<name>A0AAN4YE25_ASPOZ</name>
<dbReference type="Proteomes" id="UP001165205">
    <property type="component" value="Unassembled WGS sequence"/>
</dbReference>